<proteinExistence type="predicted"/>
<keyword evidence="6" id="KW-0418">Kinase</keyword>
<keyword evidence="6" id="KW-0808">Transferase</keyword>
<dbReference type="GO" id="GO:0005524">
    <property type="term" value="F:ATP binding"/>
    <property type="evidence" value="ECO:0007669"/>
    <property type="project" value="UniProtKB-UniRule"/>
</dbReference>
<dbReference type="Proteomes" id="UP000799776">
    <property type="component" value="Unassembled WGS sequence"/>
</dbReference>
<evidence type="ECO:0000259" key="5">
    <source>
        <dbReference type="PROSITE" id="PS50011"/>
    </source>
</evidence>
<dbReference type="PROSITE" id="PS00107">
    <property type="entry name" value="PROTEIN_KINASE_ATP"/>
    <property type="match status" value="1"/>
</dbReference>
<dbReference type="EMBL" id="ML978718">
    <property type="protein sequence ID" value="KAF2087838.1"/>
    <property type="molecule type" value="Genomic_DNA"/>
</dbReference>
<dbReference type="AlphaFoldDB" id="A0A9P4M0E6"/>
<dbReference type="InterPro" id="IPR017441">
    <property type="entry name" value="Protein_kinase_ATP_BS"/>
</dbReference>
<dbReference type="PROSITE" id="PS00108">
    <property type="entry name" value="PROTEIN_KINASE_ST"/>
    <property type="match status" value="1"/>
</dbReference>
<reference evidence="6" key="1">
    <citation type="journal article" date="2020" name="Stud. Mycol.">
        <title>101 Dothideomycetes genomes: a test case for predicting lifestyles and emergence of pathogens.</title>
        <authorList>
            <person name="Haridas S."/>
            <person name="Albert R."/>
            <person name="Binder M."/>
            <person name="Bloem J."/>
            <person name="Labutti K."/>
            <person name="Salamov A."/>
            <person name="Andreopoulos B."/>
            <person name="Baker S."/>
            <person name="Barry K."/>
            <person name="Bills G."/>
            <person name="Bluhm B."/>
            <person name="Cannon C."/>
            <person name="Castanera R."/>
            <person name="Culley D."/>
            <person name="Daum C."/>
            <person name="Ezra D."/>
            <person name="Gonzalez J."/>
            <person name="Henrissat B."/>
            <person name="Kuo A."/>
            <person name="Liang C."/>
            <person name="Lipzen A."/>
            <person name="Lutzoni F."/>
            <person name="Magnuson J."/>
            <person name="Mondo S."/>
            <person name="Nolan M."/>
            <person name="Ohm R."/>
            <person name="Pangilinan J."/>
            <person name="Park H.-J."/>
            <person name="Ramirez L."/>
            <person name="Alfaro M."/>
            <person name="Sun H."/>
            <person name="Tritt A."/>
            <person name="Yoshinaga Y."/>
            <person name="Zwiers L.-H."/>
            <person name="Turgeon B."/>
            <person name="Goodwin S."/>
            <person name="Spatafora J."/>
            <person name="Crous P."/>
            <person name="Grigoriev I."/>
        </authorList>
    </citation>
    <scope>NUCLEOTIDE SEQUENCE</scope>
    <source>
        <strain evidence="6">CBS 121410</strain>
    </source>
</reference>
<dbReference type="SMART" id="SM00220">
    <property type="entry name" value="S_TKc"/>
    <property type="match status" value="1"/>
</dbReference>
<feature type="compositionally biased region" description="Low complexity" evidence="4">
    <location>
        <begin position="239"/>
        <end position="250"/>
    </location>
</feature>
<dbReference type="GO" id="GO:0004674">
    <property type="term" value="F:protein serine/threonine kinase activity"/>
    <property type="evidence" value="ECO:0007669"/>
    <property type="project" value="TreeGrafter"/>
</dbReference>
<dbReference type="Gene3D" id="1.10.510.10">
    <property type="entry name" value="Transferase(Phosphotransferase) domain 1"/>
    <property type="match status" value="1"/>
</dbReference>
<evidence type="ECO:0000313" key="6">
    <source>
        <dbReference type="EMBL" id="KAF2087838.1"/>
    </source>
</evidence>
<feature type="region of interest" description="Disordered" evidence="4">
    <location>
        <begin position="219"/>
        <end position="278"/>
    </location>
</feature>
<evidence type="ECO:0000256" key="1">
    <source>
        <dbReference type="ARBA" id="ARBA00022741"/>
    </source>
</evidence>
<evidence type="ECO:0000313" key="7">
    <source>
        <dbReference type="Proteomes" id="UP000799776"/>
    </source>
</evidence>
<organism evidence="6 7">
    <name type="scientific">Saccharata proteae CBS 121410</name>
    <dbReference type="NCBI Taxonomy" id="1314787"/>
    <lineage>
        <taxon>Eukaryota</taxon>
        <taxon>Fungi</taxon>
        <taxon>Dikarya</taxon>
        <taxon>Ascomycota</taxon>
        <taxon>Pezizomycotina</taxon>
        <taxon>Dothideomycetes</taxon>
        <taxon>Dothideomycetes incertae sedis</taxon>
        <taxon>Botryosphaeriales</taxon>
        <taxon>Saccharataceae</taxon>
        <taxon>Saccharata</taxon>
    </lineage>
</organism>
<accession>A0A9P4M0E6</accession>
<feature type="binding site" evidence="3">
    <location>
        <position position="343"/>
    </location>
    <ligand>
        <name>ATP</name>
        <dbReference type="ChEBI" id="CHEBI:30616"/>
    </ligand>
</feature>
<dbReference type="GO" id="GO:0035556">
    <property type="term" value="P:intracellular signal transduction"/>
    <property type="evidence" value="ECO:0007669"/>
    <property type="project" value="TreeGrafter"/>
</dbReference>
<dbReference type="PANTHER" id="PTHR24346:SF76">
    <property type="entry name" value="NON-SPECIFIC SERINE_THREONINE PROTEIN KINASE"/>
    <property type="match status" value="1"/>
</dbReference>
<keyword evidence="2 3" id="KW-0067">ATP-binding</keyword>
<evidence type="ECO:0000256" key="2">
    <source>
        <dbReference type="ARBA" id="ARBA00022840"/>
    </source>
</evidence>
<dbReference type="PROSITE" id="PS50011">
    <property type="entry name" value="PROTEIN_KINASE_DOM"/>
    <property type="match status" value="1"/>
</dbReference>
<feature type="domain" description="Protein kinase" evidence="5">
    <location>
        <begin position="308"/>
        <end position="628"/>
    </location>
</feature>
<evidence type="ECO:0000256" key="4">
    <source>
        <dbReference type="SAM" id="MobiDB-lite"/>
    </source>
</evidence>
<dbReference type="GO" id="GO:0005737">
    <property type="term" value="C:cytoplasm"/>
    <property type="evidence" value="ECO:0007669"/>
    <property type="project" value="TreeGrafter"/>
</dbReference>
<dbReference type="GO" id="GO:0000226">
    <property type="term" value="P:microtubule cytoskeleton organization"/>
    <property type="evidence" value="ECO:0007669"/>
    <property type="project" value="TreeGrafter"/>
</dbReference>
<protein>
    <submittedName>
        <fullName evidence="6">Kinase-like protein</fullName>
    </submittedName>
</protein>
<evidence type="ECO:0000256" key="3">
    <source>
        <dbReference type="PROSITE-ProRule" id="PRU10141"/>
    </source>
</evidence>
<feature type="region of interest" description="Disordered" evidence="4">
    <location>
        <begin position="1"/>
        <end position="27"/>
    </location>
</feature>
<sequence>MAPAELSPSFQKLKLDTRHSQKPIPSTFASIRRSHAANPAQAFPDSGGPTFWHANNSSSTLTEAELAASPYGDHEPVAYGQDSDWQEQAIANGGSSALEASFRDRHTSISFDNKVTLDSGNRLPLNAPLPKPFPIDDHFNPQTGQLLDRGRTRMLDYYRAGESRYPLEQDTVDELAQGSQLEDQDQVASLTSGATMSTTADEVCTPLEHYGEYMESPLAASSPVDLPSHRSSSGAWPLSRRTSSVRSRMSLASDKGGSMRRTGRRSTRSNQSSMSPATAFLSQWGKEEASTLLEPDDEGQEIPGSSGYFIGKQIGFGGFSVVKEVSTIEQGAKVIRAVKIVRKNVDGKDETENEKLQQEFEHEVEIWRYLKHPYILPLLAVYEAPFATFCITHLNTGGTLFDLVRARRKASANKSVRSAGLPSALAKRYLYQLASALRYLHEDVRVVHRDVKLENCLLDMSSPSAAIEGGNVLLCDFGMADFITNEHRSPPSTSPLSETPNPIIGPSETSTCVAGSMEYAAPELLGHTAPTSLYSPAVDIWAFGVVAYALLTGSRPFSHSFQPALVMMITKGEWNEGVVRAAIAAAEGWEVGEEEEKVEEALVLLRGCLEKDTQLRWTIADVLECRWLEGCRELYEDVWRDWMEPM</sequence>
<dbReference type="OrthoDB" id="4062651at2759"/>
<dbReference type="SUPFAM" id="SSF56112">
    <property type="entry name" value="Protein kinase-like (PK-like)"/>
    <property type="match status" value="1"/>
</dbReference>
<dbReference type="InterPro" id="IPR000719">
    <property type="entry name" value="Prot_kinase_dom"/>
</dbReference>
<keyword evidence="7" id="KW-1185">Reference proteome</keyword>
<dbReference type="Pfam" id="PF00069">
    <property type="entry name" value="Pkinase"/>
    <property type="match status" value="1"/>
</dbReference>
<dbReference type="InterPro" id="IPR011009">
    <property type="entry name" value="Kinase-like_dom_sf"/>
</dbReference>
<gene>
    <name evidence="6" type="ORF">K490DRAFT_40622</name>
</gene>
<dbReference type="PANTHER" id="PTHR24346">
    <property type="entry name" value="MAP/MICROTUBULE AFFINITY-REGULATING KINASE"/>
    <property type="match status" value="1"/>
</dbReference>
<keyword evidence="1 3" id="KW-0547">Nucleotide-binding</keyword>
<name>A0A9P4M0E6_9PEZI</name>
<comment type="caution">
    <text evidence="6">The sequence shown here is derived from an EMBL/GenBank/DDBJ whole genome shotgun (WGS) entry which is preliminary data.</text>
</comment>
<dbReference type="InterPro" id="IPR008271">
    <property type="entry name" value="Ser/Thr_kinase_AS"/>
</dbReference>